<accession>A0A841HUW1</accession>
<evidence type="ECO:0000259" key="1">
    <source>
        <dbReference type="SMART" id="SM00507"/>
    </source>
</evidence>
<sequence>MSPHILALDVAGAPHRWINVRSAAHYYATDMIAWAIGTNEFVLHGGTQRSTGVQSTICASSIIAIKGKDFMVRHFNQVPTLTKEMLVARDRYTCAYCAQRFRFDQLDMEHIVPSSKGGEDSWMNLVTACKACNNRKADRTPETANMKLHYVPYVPNRYEAFILSNRKILADQMEFLLQGVPKNSRMHLAT</sequence>
<keyword evidence="3" id="KW-1185">Reference proteome</keyword>
<dbReference type="InterPro" id="IPR052892">
    <property type="entry name" value="NA-targeting_endonuclease"/>
</dbReference>
<dbReference type="RefSeq" id="WP_184335018.1">
    <property type="nucleotide sequence ID" value="NZ_JACHHZ010000006.1"/>
</dbReference>
<evidence type="ECO:0000313" key="2">
    <source>
        <dbReference type="EMBL" id="MBB6095615.1"/>
    </source>
</evidence>
<dbReference type="SMART" id="SM00507">
    <property type="entry name" value="HNHc"/>
    <property type="match status" value="1"/>
</dbReference>
<dbReference type="Proteomes" id="UP000588068">
    <property type="component" value="Unassembled WGS sequence"/>
</dbReference>
<evidence type="ECO:0000313" key="3">
    <source>
        <dbReference type="Proteomes" id="UP000588068"/>
    </source>
</evidence>
<dbReference type="PANTHER" id="PTHR33877">
    <property type="entry name" value="SLL1193 PROTEIN"/>
    <property type="match status" value="1"/>
</dbReference>
<dbReference type="Pfam" id="PF14279">
    <property type="entry name" value="HNH_5"/>
    <property type="match status" value="1"/>
</dbReference>
<comment type="caution">
    <text evidence="2">The sequence shown here is derived from an EMBL/GenBank/DDBJ whole genome shotgun (WGS) entry which is preliminary data.</text>
</comment>
<organism evidence="2 3">
    <name type="scientific">Povalibacter uvarum</name>
    <dbReference type="NCBI Taxonomy" id="732238"/>
    <lineage>
        <taxon>Bacteria</taxon>
        <taxon>Pseudomonadati</taxon>
        <taxon>Pseudomonadota</taxon>
        <taxon>Gammaproteobacteria</taxon>
        <taxon>Steroidobacterales</taxon>
        <taxon>Steroidobacteraceae</taxon>
        <taxon>Povalibacter</taxon>
    </lineage>
</organism>
<protein>
    <recommendedName>
        <fullName evidence="1">HNH nuclease domain-containing protein</fullName>
    </recommendedName>
</protein>
<proteinExistence type="predicted"/>
<dbReference type="AlphaFoldDB" id="A0A841HUW1"/>
<name>A0A841HUW1_9GAMM</name>
<feature type="domain" description="HNH nuclease" evidence="1">
    <location>
        <begin position="81"/>
        <end position="134"/>
    </location>
</feature>
<dbReference type="Gene3D" id="1.10.30.50">
    <property type="match status" value="1"/>
</dbReference>
<dbReference type="InterPro" id="IPR029471">
    <property type="entry name" value="HNH_5"/>
</dbReference>
<reference evidence="2 3" key="1">
    <citation type="submission" date="2020-08" db="EMBL/GenBank/DDBJ databases">
        <title>Genomic Encyclopedia of Type Strains, Phase IV (KMG-IV): sequencing the most valuable type-strain genomes for metagenomic binning, comparative biology and taxonomic classification.</title>
        <authorList>
            <person name="Goeker M."/>
        </authorList>
    </citation>
    <scope>NUCLEOTIDE SEQUENCE [LARGE SCALE GENOMIC DNA]</scope>
    <source>
        <strain evidence="2 3">DSM 26723</strain>
    </source>
</reference>
<dbReference type="InterPro" id="IPR003615">
    <property type="entry name" value="HNH_nuc"/>
</dbReference>
<gene>
    <name evidence="2" type="ORF">HNQ60_004506</name>
</gene>
<dbReference type="CDD" id="cd00085">
    <property type="entry name" value="HNHc"/>
    <property type="match status" value="1"/>
</dbReference>
<dbReference type="EMBL" id="JACHHZ010000006">
    <property type="protein sequence ID" value="MBB6095615.1"/>
    <property type="molecule type" value="Genomic_DNA"/>
</dbReference>
<dbReference type="PANTHER" id="PTHR33877:SF2">
    <property type="entry name" value="OS07G0170200 PROTEIN"/>
    <property type="match status" value="1"/>
</dbReference>